<reference evidence="2 3" key="1">
    <citation type="journal article" date="2016" name="Nat. Commun.">
        <title>Thousands of microbial genomes shed light on interconnected biogeochemical processes in an aquifer system.</title>
        <authorList>
            <person name="Anantharaman K."/>
            <person name="Brown C.T."/>
            <person name="Hug L.A."/>
            <person name="Sharon I."/>
            <person name="Castelle C.J."/>
            <person name="Probst A.J."/>
            <person name="Thomas B.C."/>
            <person name="Singh A."/>
            <person name="Wilkins M.J."/>
            <person name="Karaoz U."/>
            <person name="Brodie E.L."/>
            <person name="Williams K.H."/>
            <person name="Hubbard S.S."/>
            <person name="Banfield J.F."/>
        </authorList>
    </citation>
    <scope>NUCLEOTIDE SEQUENCE [LARGE SCALE GENOMIC DNA]</scope>
</reference>
<dbReference type="Proteomes" id="UP000176604">
    <property type="component" value="Unassembled WGS sequence"/>
</dbReference>
<comment type="caution">
    <text evidence="2">The sequence shown here is derived from an EMBL/GenBank/DDBJ whole genome shotgun (WGS) entry which is preliminary data.</text>
</comment>
<gene>
    <name evidence="2" type="ORF">A3J43_03835</name>
</gene>
<feature type="domain" description="PIN" evidence="1">
    <location>
        <begin position="5"/>
        <end position="122"/>
    </location>
</feature>
<dbReference type="STRING" id="1802397.A3J43_03835"/>
<dbReference type="CDD" id="cd09854">
    <property type="entry name" value="PIN_VapC-like"/>
    <property type="match status" value="1"/>
</dbReference>
<evidence type="ECO:0000259" key="1">
    <source>
        <dbReference type="Pfam" id="PF01850"/>
    </source>
</evidence>
<evidence type="ECO:0000313" key="2">
    <source>
        <dbReference type="EMBL" id="OGL78998.1"/>
    </source>
</evidence>
<accession>A0A1F7UMQ8</accession>
<evidence type="ECO:0000313" key="3">
    <source>
        <dbReference type="Proteomes" id="UP000176604"/>
    </source>
</evidence>
<name>A0A1F7UMQ8_9BACT</name>
<sequence length="134" mass="14749">MLLTIDSSVWVAAFMGESHADKADTLVRECLRGAYQLITPIIVPLEVMAAVQRQSGDAAFAEEVHELIMLLPNSELVELNFVTARLVKATIAATGLKANDAFILTVCQESRSHLATFDEELLARASSSMARWEW</sequence>
<dbReference type="AlphaFoldDB" id="A0A1F7UMQ8"/>
<dbReference type="Gene3D" id="3.40.50.1010">
    <property type="entry name" value="5'-nuclease"/>
    <property type="match status" value="1"/>
</dbReference>
<dbReference type="Pfam" id="PF01850">
    <property type="entry name" value="PIN"/>
    <property type="match status" value="1"/>
</dbReference>
<dbReference type="InterPro" id="IPR029060">
    <property type="entry name" value="PIN-like_dom_sf"/>
</dbReference>
<proteinExistence type="predicted"/>
<dbReference type="InterPro" id="IPR002716">
    <property type="entry name" value="PIN_dom"/>
</dbReference>
<dbReference type="EMBL" id="MGEF01000020">
    <property type="protein sequence ID" value="OGL78998.1"/>
    <property type="molecule type" value="Genomic_DNA"/>
</dbReference>
<dbReference type="SUPFAM" id="SSF88723">
    <property type="entry name" value="PIN domain-like"/>
    <property type="match status" value="1"/>
</dbReference>
<organism evidence="2 3">
    <name type="scientific">Candidatus Uhrbacteria bacterium RIFCSPHIGHO2_12_FULL_54_23</name>
    <dbReference type="NCBI Taxonomy" id="1802397"/>
    <lineage>
        <taxon>Bacteria</taxon>
        <taxon>Candidatus Uhriibacteriota</taxon>
    </lineage>
</organism>
<protein>
    <recommendedName>
        <fullName evidence="1">PIN domain-containing protein</fullName>
    </recommendedName>
</protein>